<comment type="caution">
    <text evidence="1">The sequence shown here is derived from an EMBL/GenBank/DDBJ whole genome shotgun (WGS) entry which is preliminary data.</text>
</comment>
<protein>
    <submittedName>
        <fullName evidence="1">Uncharacterized protein</fullName>
    </submittedName>
</protein>
<gene>
    <name evidence="1" type="ORF">B0O44_101507</name>
</gene>
<evidence type="ECO:0000313" key="1">
    <source>
        <dbReference type="EMBL" id="PYF77029.1"/>
    </source>
</evidence>
<proteinExistence type="predicted"/>
<keyword evidence="2" id="KW-1185">Reference proteome</keyword>
<dbReference type="AlphaFoldDB" id="A0A318UZK9"/>
<dbReference type="Proteomes" id="UP000248198">
    <property type="component" value="Unassembled WGS sequence"/>
</dbReference>
<sequence length="39" mass="4609">MLFTESCMLQQINRTFGSFNYLYLMNEIFTGIGEKKINL</sequence>
<reference evidence="1 2" key="1">
    <citation type="submission" date="2018-06" db="EMBL/GenBank/DDBJ databases">
        <title>Genomic Encyclopedia of Archaeal and Bacterial Type Strains, Phase II (KMG-II): from individual species to whole genera.</title>
        <authorList>
            <person name="Goeker M."/>
        </authorList>
    </citation>
    <scope>NUCLEOTIDE SEQUENCE [LARGE SCALE GENOMIC DNA]</scope>
    <source>
        <strain evidence="1 2">DSM 27372</strain>
    </source>
</reference>
<organism evidence="1 2">
    <name type="scientific">Pedobacter nutrimenti</name>
    <dbReference type="NCBI Taxonomy" id="1241337"/>
    <lineage>
        <taxon>Bacteria</taxon>
        <taxon>Pseudomonadati</taxon>
        <taxon>Bacteroidota</taxon>
        <taxon>Sphingobacteriia</taxon>
        <taxon>Sphingobacteriales</taxon>
        <taxon>Sphingobacteriaceae</taxon>
        <taxon>Pedobacter</taxon>
    </lineage>
</organism>
<dbReference type="EMBL" id="QKLU01000001">
    <property type="protein sequence ID" value="PYF77029.1"/>
    <property type="molecule type" value="Genomic_DNA"/>
</dbReference>
<name>A0A318UZK9_9SPHI</name>
<evidence type="ECO:0000313" key="2">
    <source>
        <dbReference type="Proteomes" id="UP000248198"/>
    </source>
</evidence>
<accession>A0A318UZK9</accession>